<gene>
    <name evidence="1" type="ORF">OCTVUL_1B003962</name>
</gene>
<reference evidence="1" key="1">
    <citation type="submission" date="2023-08" db="EMBL/GenBank/DDBJ databases">
        <authorList>
            <person name="Alioto T."/>
            <person name="Alioto T."/>
            <person name="Gomez Garrido J."/>
        </authorList>
    </citation>
    <scope>NUCLEOTIDE SEQUENCE</scope>
</reference>
<sequence length="79" mass="9247">MSDEFVEYMEDSFGVRMDMDGLRIGNEHSGDSENKRTAVSYRSRYEIMRANNVVEILQFYSDSEFNGKSSQLKFLMLLM</sequence>
<keyword evidence="2" id="KW-1185">Reference proteome</keyword>
<accession>A0AA36FBJ5</accession>
<dbReference type="EMBL" id="OX597825">
    <property type="protein sequence ID" value="CAI9731497.1"/>
    <property type="molecule type" value="Genomic_DNA"/>
</dbReference>
<evidence type="ECO:0000313" key="1">
    <source>
        <dbReference type="EMBL" id="CAI9731497.1"/>
    </source>
</evidence>
<evidence type="ECO:0000313" key="2">
    <source>
        <dbReference type="Proteomes" id="UP001162480"/>
    </source>
</evidence>
<dbReference type="Proteomes" id="UP001162480">
    <property type="component" value="Chromosome 12"/>
</dbReference>
<name>A0AA36FBJ5_OCTVU</name>
<protein>
    <submittedName>
        <fullName evidence="1">Uncharacterized protein</fullName>
    </submittedName>
</protein>
<proteinExistence type="predicted"/>
<organism evidence="1 2">
    <name type="scientific">Octopus vulgaris</name>
    <name type="common">Common octopus</name>
    <dbReference type="NCBI Taxonomy" id="6645"/>
    <lineage>
        <taxon>Eukaryota</taxon>
        <taxon>Metazoa</taxon>
        <taxon>Spiralia</taxon>
        <taxon>Lophotrochozoa</taxon>
        <taxon>Mollusca</taxon>
        <taxon>Cephalopoda</taxon>
        <taxon>Coleoidea</taxon>
        <taxon>Octopodiformes</taxon>
        <taxon>Octopoda</taxon>
        <taxon>Incirrata</taxon>
        <taxon>Octopodidae</taxon>
        <taxon>Octopus</taxon>
    </lineage>
</organism>
<dbReference type="AlphaFoldDB" id="A0AA36FBJ5"/>